<dbReference type="SMART" id="SM00184">
    <property type="entry name" value="RING"/>
    <property type="match status" value="1"/>
</dbReference>
<dbReference type="VEuPathDB" id="VectorBase:GAUT004369"/>
<dbReference type="PANTHER" id="PTHR45969:SF69">
    <property type="entry name" value="FINGER DOMAIN PROTEIN, PUTATIVE (AFU_ORTHOLOGUE AFUA_3G12190)-RELATED"/>
    <property type="match status" value="1"/>
</dbReference>
<evidence type="ECO:0000256" key="3">
    <source>
        <dbReference type="ARBA" id="ARBA00022833"/>
    </source>
</evidence>
<dbReference type="Proteomes" id="UP000078200">
    <property type="component" value="Unassembled WGS sequence"/>
</dbReference>
<evidence type="ECO:0000259" key="7">
    <source>
        <dbReference type="PROSITE" id="PS50089"/>
    </source>
</evidence>
<keyword evidence="1" id="KW-0479">Metal-binding</keyword>
<dbReference type="AlphaFoldDB" id="A0A1A9UGS7"/>
<dbReference type="STRING" id="7395.A0A1A9UGS7"/>
<feature type="compositionally biased region" description="Basic and acidic residues" evidence="6">
    <location>
        <begin position="457"/>
        <end position="474"/>
    </location>
</feature>
<feature type="domain" description="RING-type" evidence="7">
    <location>
        <begin position="9"/>
        <end position="50"/>
    </location>
</feature>
<dbReference type="InterPro" id="IPR013083">
    <property type="entry name" value="Znf_RING/FYVE/PHD"/>
</dbReference>
<evidence type="ECO:0000313" key="8">
    <source>
        <dbReference type="EnsemblMetazoa" id="GAUT004369-PA"/>
    </source>
</evidence>
<accession>A0A1A9UGS7</accession>
<proteinExistence type="predicted"/>
<dbReference type="GO" id="GO:0016567">
    <property type="term" value="P:protein ubiquitination"/>
    <property type="evidence" value="ECO:0007669"/>
    <property type="project" value="TreeGrafter"/>
</dbReference>
<evidence type="ECO:0000256" key="5">
    <source>
        <dbReference type="SAM" id="Coils"/>
    </source>
</evidence>
<feature type="region of interest" description="Disordered" evidence="6">
    <location>
        <begin position="449"/>
        <end position="474"/>
    </location>
</feature>
<evidence type="ECO:0000256" key="2">
    <source>
        <dbReference type="ARBA" id="ARBA00022771"/>
    </source>
</evidence>
<evidence type="ECO:0000313" key="9">
    <source>
        <dbReference type="Proteomes" id="UP000078200"/>
    </source>
</evidence>
<evidence type="ECO:0000256" key="6">
    <source>
        <dbReference type="SAM" id="MobiDB-lite"/>
    </source>
</evidence>
<keyword evidence="9" id="KW-1185">Reference proteome</keyword>
<keyword evidence="2 4" id="KW-0863">Zinc-finger</keyword>
<dbReference type="InterPro" id="IPR001841">
    <property type="entry name" value="Znf_RING"/>
</dbReference>
<organism evidence="8 9">
    <name type="scientific">Glossina austeni</name>
    <name type="common">Savannah tsetse fly</name>
    <dbReference type="NCBI Taxonomy" id="7395"/>
    <lineage>
        <taxon>Eukaryota</taxon>
        <taxon>Metazoa</taxon>
        <taxon>Ecdysozoa</taxon>
        <taxon>Arthropoda</taxon>
        <taxon>Hexapoda</taxon>
        <taxon>Insecta</taxon>
        <taxon>Pterygota</taxon>
        <taxon>Neoptera</taxon>
        <taxon>Endopterygota</taxon>
        <taxon>Diptera</taxon>
        <taxon>Brachycera</taxon>
        <taxon>Muscomorpha</taxon>
        <taxon>Hippoboscoidea</taxon>
        <taxon>Glossinidae</taxon>
        <taxon>Glossina</taxon>
    </lineage>
</organism>
<evidence type="ECO:0000256" key="1">
    <source>
        <dbReference type="ARBA" id="ARBA00022723"/>
    </source>
</evidence>
<name>A0A1A9UGS7_GLOAU</name>
<dbReference type="EnsemblMetazoa" id="GAUT004369-RA">
    <property type="protein sequence ID" value="GAUT004369-PA"/>
    <property type="gene ID" value="GAUT004369"/>
</dbReference>
<reference evidence="8" key="1">
    <citation type="submission" date="2020-05" db="UniProtKB">
        <authorList>
            <consortium name="EnsemblMetazoa"/>
        </authorList>
    </citation>
    <scope>IDENTIFICATION</scope>
    <source>
        <strain evidence="8">TTRI</strain>
    </source>
</reference>
<dbReference type="Pfam" id="PF13639">
    <property type="entry name" value="zf-RING_2"/>
    <property type="match status" value="1"/>
</dbReference>
<dbReference type="Gene3D" id="3.30.40.10">
    <property type="entry name" value="Zinc/RING finger domain, C3HC4 (zinc finger)"/>
    <property type="match status" value="1"/>
</dbReference>
<feature type="coiled-coil region" evidence="5">
    <location>
        <begin position="74"/>
        <end position="167"/>
    </location>
</feature>
<dbReference type="GO" id="GO:0061630">
    <property type="term" value="F:ubiquitin protein ligase activity"/>
    <property type="evidence" value="ECO:0007669"/>
    <property type="project" value="TreeGrafter"/>
</dbReference>
<dbReference type="GO" id="GO:0008270">
    <property type="term" value="F:zinc ion binding"/>
    <property type="evidence" value="ECO:0007669"/>
    <property type="project" value="UniProtKB-KW"/>
</dbReference>
<dbReference type="PROSITE" id="PS50089">
    <property type="entry name" value="ZF_RING_2"/>
    <property type="match status" value="1"/>
</dbReference>
<keyword evidence="5" id="KW-0175">Coiled coil</keyword>
<keyword evidence="3" id="KW-0862">Zinc</keyword>
<evidence type="ECO:0000256" key="4">
    <source>
        <dbReference type="PROSITE-ProRule" id="PRU00175"/>
    </source>
</evidence>
<dbReference type="SUPFAM" id="SSF57850">
    <property type="entry name" value="RING/U-box"/>
    <property type="match status" value="1"/>
</dbReference>
<protein>
    <submittedName>
        <fullName evidence="8">RING-type domain-containing protein</fullName>
    </submittedName>
</protein>
<sequence length="480" mass="54882">MPAIPVITCTICTENFKATDTICNTSCGHVFHRDCLQNWRARSAECPICRVQYASMQKLYLNIEEEGAVDESELNELKAKLQSCETNMEKLYDESNQKDVDFLKIQEQCTIAQEEIRNLNGELFKLKDSEKNFLALQKQYNEAEDSIKDLREKNEYLSLQIEGKNREIRLRMLETSAFKDTTSGMEAPVSDSILKQKLAIMEQKLGHITAELQKEISISTQLSIDKMKLQSLVDQFGATKMEPPSAIANNIQKSNQTVQEKTMPAGKETIAKDVTHATSVVLKRFPSRHIRYPLSNVIIVFASAIDVQLSAHDIQHVRLLEKNNVKYRLPNIVSLLVQFKCSRLKTNLLNNKGKVKNHPEYGSVIIHEYRDDSTNTLFHYAKTKLKNYGFWNVACEDGRVMVWKGKKGKTNKPIHVKSTAQVDDMILKNTESNKENVNKNFIARLEANKSSKSSLSVEKEETSEGESDLKHDEDFYAYYY</sequence>
<dbReference type="PANTHER" id="PTHR45969">
    <property type="entry name" value="RING ZINC FINGER PROTEIN-RELATED"/>
    <property type="match status" value="1"/>
</dbReference>